<feature type="coiled-coil region" evidence="6">
    <location>
        <begin position="343"/>
        <end position="370"/>
    </location>
</feature>
<dbReference type="GO" id="GO:0007018">
    <property type="term" value="P:microtubule-based movement"/>
    <property type="evidence" value="ECO:0007669"/>
    <property type="project" value="InterPro"/>
</dbReference>
<dbReference type="SMART" id="SM00129">
    <property type="entry name" value="KISc"/>
    <property type="match status" value="1"/>
</dbReference>
<evidence type="ECO:0000256" key="5">
    <source>
        <dbReference type="PROSITE-ProRule" id="PRU00283"/>
    </source>
</evidence>
<keyword evidence="1" id="KW-0150">Chloroplast</keyword>
<evidence type="ECO:0000313" key="8">
    <source>
        <dbReference type="EMBL" id="AMS24232.1"/>
    </source>
</evidence>
<dbReference type="InterPro" id="IPR027417">
    <property type="entry name" value="P-loop_NTPase"/>
</dbReference>
<sequence>MGYYRIASHLRLKPSARPSPALHVDAPNSSLRVDLKHSAGGPPRSHGDQIVFHLDSVIQSTSQESTFNRCALKIVEDVLCGYNGTVLAYGQSGSGKSYTMSGDPKNSMHKGIVPRAIQRIFAEKAARPESEMAIHVSYLEIYNEVIYDLLSDGSQASRVVTLLEENSLLEMKGLSQFHCSTEEEALKYFLRGERHRTIAPNMHHKMSNRSHCMFTIYVERHTKVRDYPDRTAAKLNLVDLAGCERLKNANSVKQWEKEISNINKSLTFLEQAVADLRRGQGHVSFRQSRLTMLLKDALGGNSRTVLIVCALQEHDSLDETISALRFAQRVKDLKTSAVINKVVDSALAERQKYERKIAELKKELSLHDALNGRVGISRDEISEQRRVDLKTKIEDFLREKADVDVIPIESLAQIKETFYLFKEAQAHLHAQMEKQLNEDGLAKAHENESNEIDDNDGVGELEAEGFYVGVAPLDARPEKTETQMGGSANFVPTVESFDEKNTNVGVGDEKKRNAAFLDFKHNTSEGTQICYVLKAKKAELKEKRLAVQTLHDRMKDCKRQIHDINCLLMTDSQIDSAQDQSDVELSNKLHEQEQLKQRMETAKEDYQRLVTEITEKKSEIKLLKKEIMDYQETLLDSFFTWYKEAEGNI</sequence>
<feature type="domain" description="Kinesin motor" evidence="7">
    <location>
        <begin position="5"/>
        <end position="333"/>
    </location>
</feature>
<feature type="coiled-coil region" evidence="6">
    <location>
        <begin position="585"/>
        <end position="633"/>
    </location>
</feature>
<dbReference type="InterPro" id="IPR001752">
    <property type="entry name" value="Kinesin_motor_dom"/>
</dbReference>
<dbReference type="Gene3D" id="3.40.850.10">
    <property type="entry name" value="Kinesin motor domain"/>
    <property type="match status" value="1"/>
</dbReference>
<reference evidence="8" key="1">
    <citation type="journal article" date="2016" name="Cytoskeleton">
        <title>Transcriptome analysis reveals a diverse family of kinesins essential for spermatogenesis in the fern Marsilea.</title>
        <authorList>
            <person name="Tomei E.J."/>
            <person name="Wolniak S.M."/>
        </authorList>
    </citation>
    <scope>NUCLEOTIDE SEQUENCE</scope>
</reference>
<dbReference type="PANTHER" id="PTHR47968">
    <property type="entry name" value="CENTROMERE PROTEIN E"/>
    <property type="match status" value="1"/>
</dbReference>
<dbReference type="InterPro" id="IPR027640">
    <property type="entry name" value="Kinesin-like_fam"/>
</dbReference>
<dbReference type="GO" id="GO:0008017">
    <property type="term" value="F:microtubule binding"/>
    <property type="evidence" value="ECO:0007669"/>
    <property type="project" value="InterPro"/>
</dbReference>
<dbReference type="AlphaFoldDB" id="A0A142KWB2"/>
<keyword evidence="3 6" id="KW-0175">Coiled coil</keyword>
<dbReference type="InterPro" id="IPR056524">
    <property type="entry name" value="KIF6/9_C"/>
</dbReference>
<evidence type="ECO:0000259" key="7">
    <source>
        <dbReference type="PROSITE" id="PS50067"/>
    </source>
</evidence>
<keyword evidence="5" id="KW-0547">Nucleotide-binding</keyword>
<dbReference type="PRINTS" id="PR00380">
    <property type="entry name" value="KINESINHEAVY"/>
</dbReference>
<evidence type="ECO:0000256" key="6">
    <source>
        <dbReference type="SAM" id="Coils"/>
    </source>
</evidence>
<keyword evidence="1" id="KW-0934">Plastid</keyword>
<evidence type="ECO:0000256" key="2">
    <source>
        <dbReference type="ARBA" id="ARBA00022701"/>
    </source>
</evidence>
<feature type="binding site" evidence="5">
    <location>
        <begin position="90"/>
        <end position="97"/>
    </location>
    <ligand>
        <name>ATP</name>
        <dbReference type="ChEBI" id="CHEBI:30616"/>
    </ligand>
</feature>
<protein>
    <submittedName>
        <fullName evidence="8">Kinesin 9A protein</fullName>
    </submittedName>
</protein>
<evidence type="ECO:0000256" key="4">
    <source>
        <dbReference type="ARBA" id="ARBA00023175"/>
    </source>
</evidence>
<dbReference type="Pfam" id="PF23735">
    <property type="entry name" value="KIF9"/>
    <property type="match status" value="1"/>
</dbReference>
<comment type="similarity">
    <text evidence="5">Belongs to the TRAFAC class myosin-kinesin ATPase superfamily. Kinesin family.</text>
</comment>
<dbReference type="SUPFAM" id="SSF52540">
    <property type="entry name" value="P-loop containing nucleoside triphosphate hydrolases"/>
    <property type="match status" value="1"/>
</dbReference>
<proteinExistence type="evidence at transcript level"/>
<keyword evidence="4 5" id="KW-0505">Motor protein</keyword>
<keyword evidence="5" id="KW-0067">ATP-binding</keyword>
<name>A0A142KWB2_MARVE</name>
<dbReference type="Pfam" id="PF00225">
    <property type="entry name" value="Kinesin"/>
    <property type="match status" value="1"/>
</dbReference>
<evidence type="ECO:0000256" key="1">
    <source>
        <dbReference type="ARBA" id="ARBA00022528"/>
    </source>
</evidence>
<dbReference type="GO" id="GO:0005874">
    <property type="term" value="C:microtubule"/>
    <property type="evidence" value="ECO:0007669"/>
    <property type="project" value="UniProtKB-KW"/>
</dbReference>
<dbReference type="PROSITE" id="PS50067">
    <property type="entry name" value="KINESIN_MOTOR_2"/>
    <property type="match status" value="1"/>
</dbReference>
<evidence type="ECO:0000256" key="3">
    <source>
        <dbReference type="ARBA" id="ARBA00023054"/>
    </source>
</evidence>
<accession>A0A142KWB2</accession>
<dbReference type="GO" id="GO:0005524">
    <property type="term" value="F:ATP binding"/>
    <property type="evidence" value="ECO:0007669"/>
    <property type="project" value="UniProtKB-UniRule"/>
</dbReference>
<keyword evidence="2" id="KW-0493">Microtubule</keyword>
<dbReference type="EMBL" id="KT986258">
    <property type="protein sequence ID" value="AMS24232.1"/>
    <property type="molecule type" value="mRNA"/>
</dbReference>
<dbReference type="InterPro" id="IPR036961">
    <property type="entry name" value="Kinesin_motor_dom_sf"/>
</dbReference>
<dbReference type="CDD" id="cd00106">
    <property type="entry name" value="KISc"/>
    <property type="match status" value="1"/>
</dbReference>
<dbReference type="PANTHER" id="PTHR47968:SF36">
    <property type="entry name" value="KINESIN HEAVY CHAIN ISOFORM X1"/>
    <property type="match status" value="1"/>
</dbReference>
<dbReference type="GO" id="GO:0003777">
    <property type="term" value="F:microtubule motor activity"/>
    <property type="evidence" value="ECO:0007669"/>
    <property type="project" value="InterPro"/>
</dbReference>
<dbReference type="OMA" id="IIWIEAR"/>
<organism evidence="8">
    <name type="scientific">Marsilea vestita</name>
    <name type="common">Hairy water-clover</name>
    <dbReference type="NCBI Taxonomy" id="59764"/>
    <lineage>
        <taxon>Eukaryota</taxon>
        <taxon>Viridiplantae</taxon>
        <taxon>Streptophyta</taxon>
        <taxon>Embryophyta</taxon>
        <taxon>Tracheophyta</taxon>
        <taxon>Polypodiopsida</taxon>
        <taxon>Polypodiidae</taxon>
        <taxon>Salviniales</taxon>
        <taxon>Marsileaceae</taxon>
        <taxon>Marsilea</taxon>
    </lineage>
</organism>